<dbReference type="PROSITE" id="PS50888">
    <property type="entry name" value="BHLH"/>
    <property type="match status" value="1"/>
</dbReference>
<evidence type="ECO:0000256" key="2">
    <source>
        <dbReference type="ARBA" id="ARBA00023015"/>
    </source>
</evidence>
<feature type="compositionally biased region" description="Polar residues" evidence="6">
    <location>
        <begin position="200"/>
        <end position="212"/>
    </location>
</feature>
<dbReference type="GO" id="GO:0000978">
    <property type="term" value="F:RNA polymerase II cis-regulatory region sequence-specific DNA binding"/>
    <property type="evidence" value="ECO:0007669"/>
    <property type="project" value="TreeGrafter"/>
</dbReference>
<dbReference type="GO" id="GO:0048766">
    <property type="term" value="P:root hair initiation"/>
    <property type="evidence" value="ECO:0007669"/>
    <property type="project" value="UniProtKB-ARBA"/>
</dbReference>
<dbReference type="GO" id="GO:0000981">
    <property type="term" value="F:DNA-binding transcription factor activity, RNA polymerase II-specific"/>
    <property type="evidence" value="ECO:0007669"/>
    <property type="project" value="TreeGrafter"/>
</dbReference>
<feature type="compositionally biased region" description="Polar residues" evidence="6">
    <location>
        <begin position="241"/>
        <end position="268"/>
    </location>
</feature>
<dbReference type="GO" id="GO:0046983">
    <property type="term" value="F:protein dimerization activity"/>
    <property type="evidence" value="ECO:0007669"/>
    <property type="project" value="InterPro"/>
</dbReference>
<proteinExistence type="predicted"/>
<evidence type="ECO:0000256" key="5">
    <source>
        <dbReference type="ARBA" id="ARBA00023242"/>
    </source>
</evidence>
<evidence type="ECO:0000256" key="6">
    <source>
        <dbReference type="SAM" id="MobiDB-lite"/>
    </source>
</evidence>
<dbReference type="GO" id="GO:0005634">
    <property type="term" value="C:nucleus"/>
    <property type="evidence" value="ECO:0007669"/>
    <property type="project" value="UniProtKB-SubCell"/>
</dbReference>
<dbReference type="CDD" id="cd11454">
    <property type="entry name" value="bHLH_AtIND_like"/>
    <property type="match status" value="1"/>
</dbReference>
<evidence type="ECO:0000313" key="9">
    <source>
        <dbReference type="Proteomes" id="UP000075243"/>
    </source>
</evidence>
<evidence type="ECO:0000313" key="8">
    <source>
        <dbReference type="EMBL" id="KYP48674.1"/>
    </source>
</evidence>
<evidence type="ECO:0000259" key="7">
    <source>
        <dbReference type="PROSITE" id="PS50888"/>
    </source>
</evidence>
<name>A0A151S1Q0_CAJCA</name>
<dbReference type="SMART" id="SM00353">
    <property type="entry name" value="HLH"/>
    <property type="match status" value="1"/>
</dbReference>
<sequence>MEPVGAFPDGEWDCFRRMFGSEEHDFTPQIPLLLHGDDELNILTQPTFCAGAENIERMFYSLDAHNHNSNSQYISQESSYSSNCSGDTVFIANPGSANYYFSYPDHVLANNACEYSMDEKIFASFVPSLADIVTEESVKDIGSDILENSECNHMEPIVFPTKQLQLKRKLDLPDEDKINNRSENHKKKARVSKDVRCMKNTWSKKNQKQGSNDDAEETNAGSDGHSSSSNMSEDDNKENSGGATSGSKSLLNSNGKTRASRGSATDPQSLYARKRRERINERLRILQNLVPNGTKVDISTMLEEAVNYVKFLQLQIKLLSSDDLWMYAPLAYNGLDIGLNLNMKNSVPL</sequence>
<feature type="domain" description="BHLH" evidence="7">
    <location>
        <begin position="263"/>
        <end position="312"/>
    </location>
</feature>
<keyword evidence="9" id="KW-1185">Reference proteome</keyword>
<organism evidence="8 9">
    <name type="scientific">Cajanus cajan</name>
    <name type="common">Pigeon pea</name>
    <name type="synonym">Cajanus indicus</name>
    <dbReference type="NCBI Taxonomy" id="3821"/>
    <lineage>
        <taxon>Eukaryota</taxon>
        <taxon>Viridiplantae</taxon>
        <taxon>Streptophyta</taxon>
        <taxon>Embryophyta</taxon>
        <taxon>Tracheophyta</taxon>
        <taxon>Spermatophyta</taxon>
        <taxon>Magnoliopsida</taxon>
        <taxon>eudicotyledons</taxon>
        <taxon>Gunneridae</taxon>
        <taxon>Pentapetalae</taxon>
        <taxon>rosids</taxon>
        <taxon>fabids</taxon>
        <taxon>Fabales</taxon>
        <taxon>Fabaceae</taxon>
        <taxon>Papilionoideae</taxon>
        <taxon>50 kb inversion clade</taxon>
        <taxon>NPAAA clade</taxon>
        <taxon>indigoferoid/millettioid clade</taxon>
        <taxon>Phaseoleae</taxon>
        <taxon>Cajanus</taxon>
    </lineage>
</organism>
<dbReference type="PANTHER" id="PTHR16223">
    <property type="entry name" value="TRANSCRIPTION FACTOR BHLH83-RELATED"/>
    <property type="match status" value="1"/>
</dbReference>
<evidence type="ECO:0000256" key="1">
    <source>
        <dbReference type="ARBA" id="ARBA00004123"/>
    </source>
</evidence>
<dbReference type="SUPFAM" id="SSF47459">
    <property type="entry name" value="HLH, helix-loop-helix DNA-binding domain"/>
    <property type="match status" value="1"/>
</dbReference>
<dbReference type="AlphaFoldDB" id="A0A151S1Q0"/>
<keyword evidence="2" id="KW-0805">Transcription regulation</keyword>
<dbReference type="Gene3D" id="4.10.280.10">
    <property type="entry name" value="Helix-loop-helix DNA-binding domain"/>
    <property type="match status" value="1"/>
</dbReference>
<dbReference type="InterPro" id="IPR045843">
    <property type="entry name" value="IND-like"/>
</dbReference>
<dbReference type="FunFam" id="4.10.280.10:FF:000022">
    <property type="entry name" value="Basic helix-loop-helix transcription factor"/>
    <property type="match status" value="1"/>
</dbReference>
<evidence type="ECO:0000256" key="4">
    <source>
        <dbReference type="ARBA" id="ARBA00023163"/>
    </source>
</evidence>
<keyword evidence="5" id="KW-0539">Nucleus</keyword>
<feature type="compositionally biased region" description="Low complexity" evidence="6">
    <location>
        <begin position="222"/>
        <end position="231"/>
    </location>
</feature>
<dbReference type="InterPro" id="IPR036638">
    <property type="entry name" value="HLH_DNA-bd_sf"/>
</dbReference>
<dbReference type="Pfam" id="PF00010">
    <property type="entry name" value="HLH"/>
    <property type="match status" value="1"/>
</dbReference>
<dbReference type="EMBL" id="KQ483494">
    <property type="protein sequence ID" value="KYP48674.1"/>
    <property type="molecule type" value="Genomic_DNA"/>
</dbReference>
<dbReference type="OMA" id="EWDFSRM"/>
<protein>
    <submittedName>
        <fullName evidence="8">Transcription factor bHLH84</fullName>
    </submittedName>
</protein>
<keyword evidence="4" id="KW-0804">Transcription</keyword>
<evidence type="ECO:0000256" key="3">
    <source>
        <dbReference type="ARBA" id="ARBA00023125"/>
    </source>
</evidence>
<dbReference type="STRING" id="3821.A0A151S1Q0"/>
<feature type="compositionally biased region" description="Basic and acidic residues" evidence="6">
    <location>
        <begin position="170"/>
        <end position="183"/>
    </location>
</feature>
<dbReference type="InterPro" id="IPR011598">
    <property type="entry name" value="bHLH_dom"/>
</dbReference>
<dbReference type="Proteomes" id="UP000075243">
    <property type="component" value="Unassembled WGS sequence"/>
</dbReference>
<accession>A0A151S1Q0</accession>
<comment type="subcellular location">
    <subcellularLocation>
        <location evidence="1">Nucleus</location>
    </subcellularLocation>
</comment>
<gene>
    <name evidence="8" type="ORF">KK1_029656</name>
</gene>
<reference evidence="8" key="1">
    <citation type="journal article" date="2012" name="Nat. Biotechnol.">
        <title>Draft genome sequence of pigeonpea (Cajanus cajan), an orphan legume crop of resource-poor farmers.</title>
        <authorList>
            <person name="Varshney R.K."/>
            <person name="Chen W."/>
            <person name="Li Y."/>
            <person name="Bharti A.K."/>
            <person name="Saxena R.K."/>
            <person name="Schlueter J.A."/>
            <person name="Donoghue M.T."/>
            <person name="Azam S."/>
            <person name="Fan G."/>
            <person name="Whaley A.M."/>
            <person name="Farmer A.D."/>
            <person name="Sheridan J."/>
            <person name="Iwata A."/>
            <person name="Tuteja R."/>
            <person name="Penmetsa R.V."/>
            <person name="Wu W."/>
            <person name="Upadhyaya H.D."/>
            <person name="Yang S.P."/>
            <person name="Shah T."/>
            <person name="Saxena K.B."/>
            <person name="Michael T."/>
            <person name="McCombie W.R."/>
            <person name="Yang B."/>
            <person name="Zhang G."/>
            <person name="Yang H."/>
            <person name="Wang J."/>
            <person name="Spillane C."/>
            <person name="Cook D.R."/>
            <person name="May G.D."/>
            <person name="Xu X."/>
            <person name="Jackson S.A."/>
        </authorList>
    </citation>
    <scope>NUCLEOTIDE SEQUENCE [LARGE SCALE GENOMIC DNA]</scope>
</reference>
<dbReference type="PANTHER" id="PTHR16223:SF338">
    <property type="entry name" value="TRANSCRIPTION FACTOR RSL2"/>
    <property type="match status" value="1"/>
</dbReference>
<keyword evidence="3" id="KW-0238">DNA-binding</keyword>
<feature type="region of interest" description="Disordered" evidence="6">
    <location>
        <begin position="170"/>
        <end position="275"/>
    </location>
</feature>
<dbReference type="Gramene" id="C.cajan_28936.t">
    <property type="protein sequence ID" value="C.cajan_28936.t"/>
    <property type="gene ID" value="C.cajan_28936"/>
</dbReference>